<reference evidence="1" key="1">
    <citation type="journal article" date="2012" name="PLoS ONE">
        <title>Gene sets for utilization of primary and secondary nutrition supplies in the distal gut of endangered iberian lynx.</title>
        <authorList>
            <person name="Alcaide M."/>
            <person name="Messina E."/>
            <person name="Richter M."/>
            <person name="Bargiela R."/>
            <person name="Peplies J."/>
            <person name="Huws S.A."/>
            <person name="Newbold C.J."/>
            <person name="Golyshin P.N."/>
            <person name="Simon M.A."/>
            <person name="Lopez G."/>
            <person name="Yakimov M.M."/>
            <person name="Ferrer M."/>
        </authorList>
    </citation>
    <scope>NUCLEOTIDE SEQUENCE</scope>
</reference>
<accession>J9CMA7</accession>
<evidence type="ECO:0000313" key="1">
    <source>
        <dbReference type="EMBL" id="EJX01231.1"/>
    </source>
</evidence>
<protein>
    <submittedName>
        <fullName evidence="1">Uncharacterized protein</fullName>
    </submittedName>
</protein>
<gene>
    <name evidence="1" type="ORF">EVA_10662</name>
</gene>
<sequence>MLLHGHGIGCDYFSGYIDFIDKTRYSLYLVASHYRLFSLQASVANVIPVLYEYADTISGLRPLSSIVPRSALPSTQIISLSVLDSFSWNTSANSCILTASAVSSIPCSTRHRVASDGTPFFNIPNRRNLLRLRLPNSIISALPIHLEIRASIISMMMSSSLWRIFPLSNLLKSGTDEENSFSLYKILSCEPNLFTTFMA</sequence>
<comment type="caution">
    <text evidence="1">The sequence shown here is derived from an EMBL/GenBank/DDBJ whole genome shotgun (WGS) entry which is preliminary data.</text>
</comment>
<dbReference type="AlphaFoldDB" id="J9CMA7"/>
<name>J9CMA7_9ZZZZ</name>
<dbReference type="EMBL" id="AMCI01003039">
    <property type="protein sequence ID" value="EJX01231.1"/>
    <property type="molecule type" value="Genomic_DNA"/>
</dbReference>
<proteinExistence type="predicted"/>
<organism evidence="1">
    <name type="scientific">gut metagenome</name>
    <dbReference type="NCBI Taxonomy" id="749906"/>
    <lineage>
        <taxon>unclassified sequences</taxon>
        <taxon>metagenomes</taxon>
        <taxon>organismal metagenomes</taxon>
    </lineage>
</organism>